<dbReference type="Proteomes" id="UP001153069">
    <property type="component" value="Unassembled WGS sequence"/>
</dbReference>
<feature type="transmembrane region" description="Helical" evidence="4">
    <location>
        <begin position="447"/>
        <end position="468"/>
    </location>
</feature>
<feature type="region of interest" description="Disordered" evidence="3">
    <location>
        <begin position="1"/>
        <end position="163"/>
    </location>
</feature>
<dbReference type="EMBL" id="CAICTM010000468">
    <property type="protein sequence ID" value="CAB9511122.1"/>
    <property type="molecule type" value="Genomic_DNA"/>
</dbReference>
<reference evidence="5" key="1">
    <citation type="submission" date="2020-06" db="EMBL/GenBank/DDBJ databases">
        <authorList>
            <consortium name="Plant Systems Biology data submission"/>
        </authorList>
    </citation>
    <scope>NUCLEOTIDE SEQUENCE</scope>
    <source>
        <strain evidence="5">D6</strain>
    </source>
</reference>
<dbReference type="AlphaFoldDB" id="A0A9N8HFR5"/>
<evidence type="ECO:0000256" key="2">
    <source>
        <dbReference type="ARBA" id="ARBA00022737"/>
    </source>
</evidence>
<dbReference type="Gene3D" id="3.80.10.10">
    <property type="entry name" value="Ribonuclease Inhibitor"/>
    <property type="match status" value="1"/>
</dbReference>
<keyword evidence="2" id="KW-0677">Repeat</keyword>
<dbReference type="FunFam" id="3.80.10.10:FF:000041">
    <property type="entry name" value="LRR receptor-like serine/threonine-protein kinase ERECTA"/>
    <property type="match status" value="1"/>
</dbReference>
<protein>
    <submittedName>
        <fullName evidence="5">Leucine rich repeat N-terminal domain</fullName>
    </submittedName>
</protein>
<feature type="compositionally biased region" description="Low complexity" evidence="3">
    <location>
        <begin position="135"/>
        <end position="144"/>
    </location>
</feature>
<keyword evidence="4" id="KW-0812">Transmembrane</keyword>
<feature type="compositionally biased region" description="Low complexity" evidence="3">
    <location>
        <begin position="99"/>
        <end position="117"/>
    </location>
</feature>
<feature type="region of interest" description="Disordered" evidence="3">
    <location>
        <begin position="322"/>
        <end position="364"/>
    </location>
</feature>
<dbReference type="SUPFAM" id="SSF52058">
    <property type="entry name" value="L domain-like"/>
    <property type="match status" value="1"/>
</dbReference>
<keyword evidence="6" id="KW-1185">Reference proteome</keyword>
<evidence type="ECO:0000256" key="1">
    <source>
        <dbReference type="ARBA" id="ARBA00022614"/>
    </source>
</evidence>
<feature type="compositionally biased region" description="Polar residues" evidence="3">
    <location>
        <begin position="1"/>
        <end position="15"/>
    </location>
</feature>
<proteinExistence type="predicted"/>
<name>A0A9N8HFR5_9STRA</name>
<keyword evidence="4" id="KW-1133">Transmembrane helix</keyword>
<dbReference type="PANTHER" id="PTHR48004:SF59">
    <property type="entry name" value="LEUCINE-RICH REPEAT-CONTAINING N-TERMINAL PLANT-TYPE DOMAIN-CONTAINING PROTEIN"/>
    <property type="match status" value="1"/>
</dbReference>
<evidence type="ECO:0000313" key="5">
    <source>
        <dbReference type="EMBL" id="CAB9511122.1"/>
    </source>
</evidence>
<evidence type="ECO:0000256" key="3">
    <source>
        <dbReference type="SAM" id="MobiDB-lite"/>
    </source>
</evidence>
<evidence type="ECO:0000256" key="4">
    <source>
        <dbReference type="SAM" id="Phobius"/>
    </source>
</evidence>
<dbReference type="PANTHER" id="PTHR48004">
    <property type="entry name" value="OS01G0149700 PROTEIN"/>
    <property type="match status" value="1"/>
</dbReference>
<dbReference type="InterPro" id="IPR052941">
    <property type="entry name" value="StomDev_PlantInt_Reg"/>
</dbReference>
<keyword evidence="1" id="KW-0433">Leucine-rich repeat</keyword>
<feature type="compositionally biased region" description="Low complexity" evidence="3">
    <location>
        <begin position="30"/>
        <end position="45"/>
    </location>
</feature>
<organism evidence="5 6">
    <name type="scientific">Seminavis robusta</name>
    <dbReference type="NCBI Taxonomy" id="568900"/>
    <lineage>
        <taxon>Eukaryota</taxon>
        <taxon>Sar</taxon>
        <taxon>Stramenopiles</taxon>
        <taxon>Ochrophyta</taxon>
        <taxon>Bacillariophyta</taxon>
        <taxon>Bacillariophyceae</taxon>
        <taxon>Bacillariophycidae</taxon>
        <taxon>Naviculales</taxon>
        <taxon>Naviculaceae</taxon>
        <taxon>Seminavis</taxon>
    </lineage>
</organism>
<evidence type="ECO:0000313" key="6">
    <source>
        <dbReference type="Proteomes" id="UP001153069"/>
    </source>
</evidence>
<dbReference type="InterPro" id="IPR032675">
    <property type="entry name" value="LRR_dom_sf"/>
</dbReference>
<feature type="compositionally biased region" description="Basic and acidic residues" evidence="3">
    <location>
        <begin position="61"/>
        <end position="71"/>
    </location>
</feature>
<accession>A0A9N8HFR5</accession>
<sequence>MSDSGSKSADQATDGNSHRRRHGQPRSCPDSSNDTDTSIDIGINDATEEEKEFCTSESEVGDSRQVQERLNRTFGNRQDAHNQAANLAAAMSTSVSMHTTGTEGTTTSNTHTQTDTTMNNSESRSPKTQRDTNQSTASTSSTATYTKTEQEEHQEGSEAEEEFDILEVVQRRIRGSFNKPEYANKVAAKIRDYSNNNSSTNNSIPAEHFQEEQQHFQEEQDEQDLMRHVLSTRIRQVQEDDLPQQFQKQQQQQQDQSIMILAGSNHSIDSLAKQQIQHTLHIKQNNLQMVDLTNSENNHHNHHNHNNSNATEQDLLQSSIAEDETVTSPPSLRRDGPRRVQVLPPGAYRMDGPGDTIQQSTPSTVETTSCVELGMARRAQEDALLAEGNNWNFNNTDTMQNNVDNDNDNNDTHPQPMDAMAEWQDEMTLHDDDDDTNPQKCSRKNTWIVVGGLLCLTIVVILGIVIAVTASGGSKSNHDDATIIITQPTMAPTTTVAPTLPFDEYVLTLLPLETVTVITRDDAESSPQARAYQWLISKNNPKRHELTQLTALRIVQRWTLAALFYATDGTYWTHKEGWLKYHVHECLWWSSGSFDDTVSIINTTTTTTAVRNNTNSNNICEQDPITFEENTLAEGTIRHIWLNGNNLVGDFDQILQSLLPLLPDLKTIAMKMNPGITGSIPSWLFSNNNHLQGLSLARTQITGSLPPALFTSSQLQALLLQFAPVTEDLPSMLGHLTELRYLLLDGTLFESAIPTELGNLSLLQYLYINFLSLTGTLPTEIGLLSNLRHLDVQSSGLVGSLPTQLGLLSALEWPSLQGNRFTGNIPTELGGCRSIDAIEFQNNSLVGHIPSEIGLLSKLRLLDLEKNDLSGTVPLEVGCLAEFTGKGSLTHVYINDNPNLSGRIPNELCFAELMTFDCIGLCGCNLCTCPLTLP</sequence>
<feature type="compositionally biased region" description="Low complexity" evidence="3">
    <location>
        <begin position="81"/>
        <end position="90"/>
    </location>
</feature>
<gene>
    <name evidence="5" type="ORF">SEMRO_469_G149310.1</name>
</gene>
<comment type="caution">
    <text evidence="5">The sequence shown here is derived from an EMBL/GenBank/DDBJ whole genome shotgun (WGS) entry which is preliminary data.</text>
</comment>
<keyword evidence="4" id="KW-0472">Membrane</keyword>